<feature type="region of interest" description="Disordered" evidence="2">
    <location>
        <begin position="99"/>
        <end position="119"/>
    </location>
</feature>
<reference evidence="4 5" key="1">
    <citation type="submission" date="2021-04" db="EMBL/GenBank/DDBJ databases">
        <title>Metabacillus sp. strain KIGAM252 whole genome sequence.</title>
        <authorList>
            <person name="Seo M.-J."/>
            <person name="Cho E.-S."/>
            <person name="Hwang C.Y."/>
            <person name="Yoon D.J."/>
        </authorList>
    </citation>
    <scope>NUCLEOTIDE SEQUENCE [LARGE SCALE GENOMIC DNA]</scope>
    <source>
        <strain evidence="4 5">KIGAM252</strain>
    </source>
</reference>
<dbReference type="InterPro" id="IPR000305">
    <property type="entry name" value="GIY-YIG_endonuc"/>
</dbReference>
<dbReference type="PANTHER" id="PTHR34477:SF1">
    <property type="entry name" value="UPF0213 PROTEIN YHBQ"/>
    <property type="match status" value="1"/>
</dbReference>
<dbReference type="PANTHER" id="PTHR34477">
    <property type="entry name" value="UPF0213 PROTEIN YHBQ"/>
    <property type="match status" value="1"/>
</dbReference>
<comment type="similarity">
    <text evidence="1">Belongs to the UPF0213 family.</text>
</comment>
<name>A0ABS5L943_9BACI</name>
<dbReference type="InterPro" id="IPR050190">
    <property type="entry name" value="UPF0213_domain"/>
</dbReference>
<dbReference type="SUPFAM" id="SSF82771">
    <property type="entry name" value="GIY-YIG endonuclease"/>
    <property type="match status" value="1"/>
</dbReference>
<keyword evidence="5" id="KW-1185">Reference proteome</keyword>
<sequence>MEKNSHCFYVLECRDGSFYGGYTNHLEQRIQKHNDGKGAKYTRARRPVVLLYAACFETKNEAMSAEYHFKKLTRKRKEKYLEEHLPFWKRMNEHADTAELQGEYGHGDPLSGSDANRKS</sequence>
<dbReference type="InterPro" id="IPR035901">
    <property type="entry name" value="GIY-YIG_endonuc_sf"/>
</dbReference>
<evidence type="ECO:0000256" key="1">
    <source>
        <dbReference type="ARBA" id="ARBA00007435"/>
    </source>
</evidence>
<evidence type="ECO:0000259" key="3">
    <source>
        <dbReference type="PROSITE" id="PS50164"/>
    </source>
</evidence>
<dbReference type="PROSITE" id="PS50164">
    <property type="entry name" value="GIY_YIG"/>
    <property type="match status" value="1"/>
</dbReference>
<proteinExistence type="inferred from homology"/>
<dbReference type="Proteomes" id="UP000682403">
    <property type="component" value="Unassembled WGS sequence"/>
</dbReference>
<dbReference type="SMART" id="SM00465">
    <property type="entry name" value="GIYc"/>
    <property type="match status" value="1"/>
</dbReference>
<evidence type="ECO:0000313" key="5">
    <source>
        <dbReference type="Proteomes" id="UP000682403"/>
    </source>
</evidence>
<evidence type="ECO:0000313" key="4">
    <source>
        <dbReference type="EMBL" id="MBS2967250.1"/>
    </source>
</evidence>
<dbReference type="Pfam" id="PF01541">
    <property type="entry name" value="GIY-YIG"/>
    <property type="match status" value="1"/>
</dbReference>
<gene>
    <name evidence="4" type="ORF">J9317_00260</name>
</gene>
<evidence type="ECO:0000256" key="2">
    <source>
        <dbReference type="SAM" id="MobiDB-lite"/>
    </source>
</evidence>
<comment type="caution">
    <text evidence="4">The sequence shown here is derived from an EMBL/GenBank/DDBJ whole genome shotgun (WGS) entry which is preliminary data.</text>
</comment>
<feature type="domain" description="GIY-YIG" evidence="3">
    <location>
        <begin position="4"/>
        <end position="79"/>
    </location>
</feature>
<protein>
    <submittedName>
        <fullName evidence="4">GIY-YIG nuclease family protein</fullName>
    </submittedName>
</protein>
<dbReference type="Gene3D" id="3.40.1440.10">
    <property type="entry name" value="GIY-YIG endonuclease"/>
    <property type="match status" value="1"/>
</dbReference>
<dbReference type="CDD" id="cd10456">
    <property type="entry name" value="GIY-YIG_UPF0213"/>
    <property type="match status" value="1"/>
</dbReference>
<organism evidence="4 5">
    <name type="scientific">Metabacillus flavus</name>
    <dbReference type="NCBI Taxonomy" id="2823519"/>
    <lineage>
        <taxon>Bacteria</taxon>
        <taxon>Bacillati</taxon>
        <taxon>Bacillota</taxon>
        <taxon>Bacilli</taxon>
        <taxon>Bacillales</taxon>
        <taxon>Bacillaceae</taxon>
        <taxon>Metabacillus</taxon>
    </lineage>
</organism>
<dbReference type="EMBL" id="JAGVRK010000001">
    <property type="protein sequence ID" value="MBS2967250.1"/>
    <property type="molecule type" value="Genomic_DNA"/>
</dbReference>
<accession>A0ABS5L943</accession>
<dbReference type="RefSeq" id="WP_211555607.1">
    <property type="nucleotide sequence ID" value="NZ_JAGVRK010000001.1"/>
</dbReference>